<comment type="similarity">
    <text evidence="7">Belongs to the GlnD family.</text>
</comment>
<proteinExistence type="inferred from homology"/>
<feature type="region of interest" description="Uridylyltransferase" evidence="7">
    <location>
        <begin position="1"/>
        <end position="377"/>
    </location>
</feature>
<evidence type="ECO:0000256" key="1">
    <source>
        <dbReference type="ARBA" id="ARBA00022679"/>
    </source>
</evidence>
<dbReference type="Gene3D" id="3.30.70.260">
    <property type="match status" value="1"/>
</dbReference>
<comment type="function">
    <text evidence="7">Modifies, by uridylylation and deuridylylation, the PII regulatory proteins (GlnB and homologs), in response to the nitrogen status of the cell that GlnD senses through the glutamine level. Under low glutamine levels, catalyzes the conversion of the PII proteins and UTP to PII-UMP and PPi, while under higher glutamine levels, GlnD hydrolyzes PII-UMP to PII and UMP (deuridylylation). Thus, controls uridylylation state and activity of the PII proteins, and plays an important role in the regulation of nitrogen metabolism.</text>
</comment>
<dbReference type="Gene3D" id="3.30.460.10">
    <property type="entry name" value="Beta Polymerase, domain 2"/>
    <property type="match status" value="1"/>
</dbReference>
<dbReference type="SUPFAM" id="SSF81593">
    <property type="entry name" value="Nucleotidyltransferase substrate binding subunit/domain"/>
    <property type="match status" value="1"/>
</dbReference>
<reference evidence="10 11" key="1">
    <citation type="submission" date="2016-07" db="EMBL/GenBank/DDBJ databases">
        <title>Draft Genome Sequence of Methylobrevis pamukkalensis PK2.</title>
        <authorList>
            <person name="Vasilenko O.V."/>
            <person name="Doronina N.V."/>
            <person name="Shmareva M.N."/>
            <person name="Tarlachkov S.V."/>
            <person name="Mustakhimov I."/>
            <person name="Trotsenko Y.A."/>
        </authorList>
    </citation>
    <scope>NUCLEOTIDE SEQUENCE [LARGE SCALE GENOMIC DNA]</scope>
    <source>
        <strain evidence="10 11">PK2</strain>
    </source>
</reference>
<feature type="domain" description="ACT" evidence="8">
    <location>
        <begin position="735"/>
        <end position="817"/>
    </location>
</feature>
<dbReference type="PATRIC" id="fig|1439726.3.peg.422"/>
<dbReference type="Pfam" id="PF01966">
    <property type="entry name" value="HD"/>
    <property type="match status" value="1"/>
</dbReference>
<dbReference type="EMBL" id="MCRJ01000005">
    <property type="protein sequence ID" value="ODN72211.1"/>
    <property type="molecule type" value="Genomic_DNA"/>
</dbReference>
<keyword evidence="6 7" id="KW-0511">Multifunctional enzyme</keyword>
<dbReference type="InterPro" id="IPR010043">
    <property type="entry name" value="UTase/UR"/>
</dbReference>
<evidence type="ECO:0000313" key="10">
    <source>
        <dbReference type="EMBL" id="ODN72211.1"/>
    </source>
</evidence>
<comment type="caution">
    <text evidence="7">Lacks conserved residue(s) required for the propagation of feature annotation.</text>
</comment>
<dbReference type="GO" id="GO:0006808">
    <property type="term" value="P:regulation of nitrogen utilization"/>
    <property type="evidence" value="ECO:0007669"/>
    <property type="project" value="UniProtKB-UniRule"/>
</dbReference>
<keyword evidence="11" id="KW-1185">Reference proteome</keyword>
<dbReference type="CDD" id="cd04899">
    <property type="entry name" value="ACT_ACR-UUR-like_2"/>
    <property type="match status" value="1"/>
</dbReference>
<dbReference type="NCBIfam" id="NF003467">
    <property type="entry name" value="PRK05092.1"/>
    <property type="match status" value="1"/>
</dbReference>
<dbReference type="OrthoDB" id="9758038at2"/>
<evidence type="ECO:0000259" key="8">
    <source>
        <dbReference type="PROSITE" id="PS51671"/>
    </source>
</evidence>
<dbReference type="InterPro" id="IPR002912">
    <property type="entry name" value="ACT_dom"/>
</dbReference>
<accession>A0A1E3H9P5</accession>
<dbReference type="RefSeq" id="WP_069305604.1">
    <property type="nucleotide sequence ID" value="NZ_MCRJ01000005.1"/>
</dbReference>
<dbReference type="PANTHER" id="PTHR47320:SF1">
    <property type="entry name" value="BIFUNCTIONAL URIDYLYLTRANSFERASE_URIDYLYL-REMOVING ENZYME"/>
    <property type="match status" value="1"/>
</dbReference>
<evidence type="ECO:0000256" key="6">
    <source>
        <dbReference type="ARBA" id="ARBA00023268"/>
    </source>
</evidence>
<feature type="domain" description="HD" evidence="9">
    <location>
        <begin position="494"/>
        <end position="617"/>
    </location>
</feature>
<keyword evidence="5 7" id="KW-0460">Magnesium</keyword>
<dbReference type="CDD" id="cd04900">
    <property type="entry name" value="ACT_UUR-like_1"/>
    <property type="match status" value="1"/>
</dbReference>
<comment type="catalytic activity">
    <reaction evidence="7">
        <text>[protein-PII]-L-tyrosine + UTP = [protein-PII]-uridylyl-L-tyrosine + diphosphate</text>
        <dbReference type="Rhea" id="RHEA:13673"/>
        <dbReference type="Rhea" id="RHEA-COMP:12147"/>
        <dbReference type="Rhea" id="RHEA-COMP:12148"/>
        <dbReference type="ChEBI" id="CHEBI:33019"/>
        <dbReference type="ChEBI" id="CHEBI:46398"/>
        <dbReference type="ChEBI" id="CHEBI:46858"/>
        <dbReference type="ChEBI" id="CHEBI:90602"/>
        <dbReference type="EC" id="2.7.7.59"/>
    </reaction>
</comment>
<keyword evidence="4 7" id="KW-0378">Hydrolase</keyword>
<dbReference type="PIRSF" id="PIRSF006288">
    <property type="entry name" value="PII_uridyltransf"/>
    <property type="match status" value="1"/>
</dbReference>
<evidence type="ECO:0000313" key="11">
    <source>
        <dbReference type="Proteomes" id="UP000094622"/>
    </source>
</evidence>
<dbReference type="Pfam" id="PF01842">
    <property type="entry name" value="ACT"/>
    <property type="match status" value="1"/>
</dbReference>
<comment type="activity regulation">
    <text evidence="7">Uridylyltransferase (UTase) activity is inhibited by glutamine, while glutamine activates uridylyl-removing (UR) activity.</text>
</comment>
<evidence type="ECO:0000256" key="7">
    <source>
        <dbReference type="HAMAP-Rule" id="MF_00277"/>
    </source>
</evidence>
<comment type="domain">
    <text evidence="7">Has four distinct domains: an N-terminal nucleotidyltransferase (NT) domain responsible for UTase activity, a central HD domain that encodes UR activity, and two C-terminal ACT domains that seem to have a role in glutamine sensing.</text>
</comment>
<dbReference type="Pfam" id="PF01909">
    <property type="entry name" value="NTP_transf_2"/>
    <property type="match status" value="1"/>
</dbReference>
<dbReference type="InterPro" id="IPR013546">
    <property type="entry name" value="PII_UdlTrfase/GS_AdlTrfase"/>
</dbReference>
<comment type="catalytic activity">
    <reaction evidence="7">
        <text>[protein-PII]-uridylyl-L-tyrosine + H2O = [protein-PII]-L-tyrosine + UMP + H(+)</text>
        <dbReference type="Rhea" id="RHEA:48600"/>
        <dbReference type="Rhea" id="RHEA-COMP:12147"/>
        <dbReference type="Rhea" id="RHEA-COMP:12148"/>
        <dbReference type="ChEBI" id="CHEBI:15377"/>
        <dbReference type="ChEBI" id="CHEBI:15378"/>
        <dbReference type="ChEBI" id="CHEBI:46858"/>
        <dbReference type="ChEBI" id="CHEBI:57865"/>
        <dbReference type="ChEBI" id="CHEBI:90602"/>
    </reaction>
</comment>
<dbReference type="Proteomes" id="UP000094622">
    <property type="component" value="Unassembled WGS sequence"/>
</dbReference>
<evidence type="ECO:0000256" key="2">
    <source>
        <dbReference type="ARBA" id="ARBA00022695"/>
    </source>
</evidence>
<dbReference type="InterPro" id="IPR045865">
    <property type="entry name" value="ACT-like_dom_sf"/>
</dbReference>
<feature type="domain" description="ACT" evidence="8">
    <location>
        <begin position="846"/>
        <end position="928"/>
    </location>
</feature>
<dbReference type="SUPFAM" id="SSF55021">
    <property type="entry name" value="ACT-like"/>
    <property type="match status" value="2"/>
</dbReference>
<dbReference type="PROSITE" id="PS51671">
    <property type="entry name" value="ACT"/>
    <property type="match status" value="2"/>
</dbReference>
<dbReference type="InterPro" id="IPR043519">
    <property type="entry name" value="NT_sf"/>
</dbReference>
<dbReference type="GO" id="GO:0008081">
    <property type="term" value="F:phosphoric diester hydrolase activity"/>
    <property type="evidence" value="ECO:0007669"/>
    <property type="project" value="UniProtKB-UniRule"/>
</dbReference>
<evidence type="ECO:0000256" key="5">
    <source>
        <dbReference type="ARBA" id="ARBA00022842"/>
    </source>
</evidence>
<dbReference type="Gene3D" id="1.10.3090.10">
    <property type="entry name" value="cca-adding enzyme, domain 2"/>
    <property type="match status" value="1"/>
</dbReference>
<comment type="cofactor">
    <cofactor evidence="7">
        <name>Mg(2+)</name>
        <dbReference type="ChEBI" id="CHEBI:18420"/>
    </cofactor>
</comment>
<name>A0A1E3H9P5_9HYPH</name>
<organism evidence="10 11">
    <name type="scientific">Methylobrevis pamukkalensis</name>
    <dbReference type="NCBI Taxonomy" id="1439726"/>
    <lineage>
        <taxon>Bacteria</taxon>
        <taxon>Pseudomonadati</taxon>
        <taxon>Pseudomonadota</taxon>
        <taxon>Alphaproteobacteria</taxon>
        <taxon>Hyphomicrobiales</taxon>
        <taxon>Pleomorphomonadaceae</taxon>
        <taxon>Methylobrevis</taxon>
    </lineage>
</organism>
<gene>
    <name evidence="7 10" type="primary">glnD</name>
    <name evidence="10" type="ORF">A6302_00400</name>
</gene>
<dbReference type="GO" id="GO:0008773">
    <property type="term" value="F:[protein-PII] uridylyltransferase activity"/>
    <property type="evidence" value="ECO:0007669"/>
    <property type="project" value="UniProtKB-UniRule"/>
</dbReference>
<dbReference type="SUPFAM" id="SSF81891">
    <property type="entry name" value="Poly A polymerase C-terminal region-like"/>
    <property type="match status" value="1"/>
</dbReference>
<keyword evidence="1 7" id="KW-0808">Transferase</keyword>
<dbReference type="SUPFAM" id="SSF81301">
    <property type="entry name" value="Nucleotidyltransferase"/>
    <property type="match status" value="1"/>
</dbReference>
<protein>
    <recommendedName>
        <fullName evidence="7">Bifunctional uridylyltransferase/uridylyl-removing enzyme</fullName>
        <shortName evidence="7">UTase/UR</shortName>
    </recommendedName>
    <alternativeName>
        <fullName evidence="7">Bifunctional [protein-PII] modification enzyme</fullName>
    </alternativeName>
    <alternativeName>
        <fullName evidence="7">Bifunctional nitrogen sensor protein</fullName>
    </alternativeName>
    <domain>
        <recommendedName>
            <fullName evidence="7">[Protein-PII] uridylyltransferase</fullName>
            <shortName evidence="7">PII uridylyltransferase</shortName>
            <shortName evidence="7">UTase</shortName>
            <ecNumber evidence="7">2.7.7.59</ecNumber>
        </recommendedName>
    </domain>
    <domain>
        <recommendedName>
            <fullName evidence="7">[Protein-PII]-UMP uridylyl-removing enzyme</fullName>
            <shortName evidence="7">UR</shortName>
            <ecNumber evidence="7">3.1.4.-</ecNumber>
        </recommendedName>
    </domain>
</protein>
<dbReference type="CDD" id="cd00077">
    <property type="entry name" value="HDc"/>
    <property type="match status" value="1"/>
</dbReference>
<evidence type="ECO:0000256" key="4">
    <source>
        <dbReference type="ARBA" id="ARBA00022801"/>
    </source>
</evidence>
<dbReference type="InterPro" id="IPR006674">
    <property type="entry name" value="HD_domain"/>
</dbReference>
<dbReference type="SMART" id="SM00471">
    <property type="entry name" value="HDc"/>
    <property type="match status" value="1"/>
</dbReference>
<sequence length="931" mass="105329">MSRTADSESLFDETAVRAEIDAAWAGTATPDKARAQVLAILKRVNAEAREEARRRLAVDRKGNDCARRLSHLTDRLIRIIYDFAAQKIYKVDNPSSGEHMSVIAVGGYGRGLLAPGSDIDLLFLLPYKQTPWGESVVEFILYMLWDLGLKVGHSTRRVDECIRLSKEDMTIRTSILEARRIFGHEGLFSELVRRFKQEVVAGSAQEFIQAKLTERDERHKRQGQSRYLVEPNVKESKGGLRDLHTLFWIAKYFYEVDSGEELVGHGVFSRAEYTRLRKCDDFLWAVRCNLHFVTRKAEDRLTFDVQREIARLLGYQERSGLTDVERFMKHYFLVAKDIGDLTRIFCSALEVRQAKSEPMLDRVLGRLSIKRKKKMSPVGDGFLVENNRLLYADDRVFDRDPVNLLRVFHISDARDLAFHPETLKLITRSLRLVGAELRENEEANRLFLEILTSPRRPESVLRVMNEVGLLGRFVPEFGKVVAMMQFNMYHHYTVDEHTLRCIGILSDLENGREEQRHPLATEVLRAGAVNRKVLYFALFLHDIAKGRPEDHSVAGARIARRLGPRFGFSAAETELIAWLVEQHLTMSMTAQSRDLADRKTIRDFASVVQTIERLKLLVILTIADIRGVGPGVWTGWKGQLLRTLYYETEPYLLGGHSQISRERRVESARQELRGALSDWSEAERDRYVARHYPPYMLRVDLEAKLAHAALIRKVDQEGRRLATGYALRAFEGVTEVTVVAPDHPRLLSTIAGACTVAGGNIVDAQIFTTTDGMALDTIVVSRELADDADEMRRAGRITALIEATLEGREQLPEIVARKVAGRRSTKAFALETQVTLDNTLSEYFSVIEVSGLDRPGLLYDLTGAISDLNLNIASAHIATFGERAVDVFYVTDLMGHKILSTSRHGTIRRRLTQAFDGTRAGEAKPAKKAVA</sequence>
<dbReference type="PANTHER" id="PTHR47320">
    <property type="entry name" value="BIFUNCTIONAL URIDYLYLTRANSFERASE/URIDYLYL-REMOVING ENZYME"/>
    <property type="match status" value="1"/>
</dbReference>
<dbReference type="EC" id="3.1.4.-" evidence="7"/>
<evidence type="ECO:0000259" key="9">
    <source>
        <dbReference type="PROSITE" id="PS51831"/>
    </source>
</evidence>
<dbReference type="NCBIfam" id="TIGR01693">
    <property type="entry name" value="UTase_glnD"/>
    <property type="match status" value="1"/>
</dbReference>
<dbReference type="EC" id="2.7.7.59" evidence="7"/>
<comment type="caution">
    <text evidence="10">The sequence shown here is derived from an EMBL/GenBank/DDBJ whole genome shotgun (WGS) entry which is preliminary data.</text>
</comment>
<dbReference type="CDD" id="cd05401">
    <property type="entry name" value="NT_GlnE_GlnD_like"/>
    <property type="match status" value="1"/>
</dbReference>
<evidence type="ECO:0000256" key="3">
    <source>
        <dbReference type="ARBA" id="ARBA00022737"/>
    </source>
</evidence>
<dbReference type="HAMAP" id="MF_00277">
    <property type="entry name" value="PII_uridylyl_transf"/>
    <property type="match status" value="1"/>
</dbReference>
<dbReference type="InterPro" id="IPR003607">
    <property type="entry name" value="HD/PDEase_dom"/>
</dbReference>
<keyword evidence="3" id="KW-0677">Repeat</keyword>
<dbReference type="PROSITE" id="PS51831">
    <property type="entry name" value="HD"/>
    <property type="match status" value="1"/>
</dbReference>
<dbReference type="Pfam" id="PF08335">
    <property type="entry name" value="GlnD_UR_UTase"/>
    <property type="match status" value="1"/>
</dbReference>
<dbReference type="AlphaFoldDB" id="A0A1E3H9P5"/>
<dbReference type="InterPro" id="IPR002934">
    <property type="entry name" value="Polymerase_NTP_transf_dom"/>
</dbReference>
<keyword evidence="2 7" id="KW-0548">Nucleotidyltransferase</keyword>